<evidence type="ECO:0000256" key="3">
    <source>
        <dbReference type="ARBA" id="ARBA00023163"/>
    </source>
</evidence>
<dbReference type="SUPFAM" id="SSF64288">
    <property type="entry name" value="Chorismate lyase-like"/>
    <property type="match status" value="1"/>
</dbReference>
<dbReference type="Proteomes" id="UP000603865">
    <property type="component" value="Unassembled WGS sequence"/>
</dbReference>
<feature type="domain" description="HTH gntR-type" evidence="4">
    <location>
        <begin position="22"/>
        <end position="90"/>
    </location>
</feature>
<dbReference type="SMART" id="SM00866">
    <property type="entry name" value="UTRA"/>
    <property type="match status" value="1"/>
</dbReference>
<keyword evidence="3" id="KW-0804">Transcription</keyword>
<reference evidence="5" key="1">
    <citation type="journal article" date="2014" name="Int. J. Syst. Evol. Microbiol.">
        <title>Complete genome sequence of Corynebacterium casei LMG S-19264T (=DSM 44701T), isolated from a smear-ripened cheese.</title>
        <authorList>
            <consortium name="US DOE Joint Genome Institute (JGI-PGF)"/>
            <person name="Walter F."/>
            <person name="Albersmeier A."/>
            <person name="Kalinowski J."/>
            <person name="Ruckert C."/>
        </authorList>
    </citation>
    <scope>NUCLEOTIDE SEQUENCE</scope>
    <source>
        <strain evidence="5">JCM 31311</strain>
    </source>
</reference>
<dbReference type="EMBL" id="BMQL01000008">
    <property type="protein sequence ID" value="GGR06845.1"/>
    <property type="molecule type" value="Genomic_DNA"/>
</dbReference>
<evidence type="ECO:0000256" key="2">
    <source>
        <dbReference type="ARBA" id="ARBA00023125"/>
    </source>
</evidence>
<keyword evidence="2" id="KW-0238">DNA-binding</keyword>
<accession>A0A918C687</accession>
<evidence type="ECO:0000256" key="1">
    <source>
        <dbReference type="ARBA" id="ARBA00023015"/>
    </source>
</evidence>
<evidence type="ECO:0000313" key="5">
    <source>
        <dbReference type="EMBL" id="GGR06845.1"/>
    </source>
</evidence>
<dbReference type="InterPro" id="IPR011663">
    <property type="entry name" value="UTRA"/>
</dbReference>
<dbReference type="InterPro" id="IPR036388">
    <property type="entry name" value="WH-like_DNA-bd_sf"/>
</dbReference>
<dbReference type="Pfam" id="PF00392">
    <property type="entry name" value="GntR"/>
    <property type="match status" value="1"/>
</dbReference>
<dbReference type="GO" id="GO:0045892">
    <property type="term" value="P:negative regulation of DNA-templated transcription"/>
    <property type="evidence" value="ECO:0007669"/>
    <property type="project" value="TreeGrafter"/>
</dbReference>
<comment type="caution">
    <text evidence="5">The sequence shown here is derived from an EMBL/GenBank/DDBJ whole genome shotgun (WGS) entry which is preliminary data.</text>
</comment>
<dbReference type="GO" id="GO:0003700">
    <property type="term" value="F:DNA-binding transcription factor activity"/>
    <property type="evidence" value="ECO:0007669"/>
    <property type="project" value="InterPro"/>
</dbReference>
<reference evidence="5" key="2">
    <citation type="submission" date="2020-09" db="EMBL/GenBank/DDBJ databases">
        <authorList>
            <person name="Sun Q."/>
            <person name="Ohkuma M."/>
        </authorList>
    </citation>
    <scope>NUCLEOTIDE SEQUENCE</scope>
    <source>
        <strain evidence="5">JCM 31311</strain>
    </source>
</reference>
<dbReference type="InterPro" id="IPR028978">
    <property type="entry name" value="Chorismate_lyase_/UTRA_dom_sf"/>
</dbReference>
<dbReference type="SUPFAM" id="SSF46785">
    <property type="entry name" value="Winged helix' DNA-binding domain"/>
    <property type="match status" value="1"/>
</dbReference>
<keyword evidence="6" id="KW-1185">Reference proteome</keyword>
<keyword evidence="1" id="KW-0805">Transcription regulation</keyword>
<dbReference type="SMART" id="SM00345">
    <property type="entry name" value="HTH_GNTR"/>
    <property type="match status" value="1"/>
</dbReference>
<protein>
    <submittedName>
        <fullName evidence="5">Transcriptional regulator</fullName>
    </submittedName>
</protein>
<dbReference type="PRINTS" id="PR00035">
    <property type="entry name" value="HTHGNTR"/>
</dbReference>
<dbReference type="InterPro" id="IPR036390">
    <property type="entry name" value="WH_DNA-bd_sf"/>
</dbReference>
<organism evidence="5 6">
    <name type="scientific">Deinococcus ruber</name>
    <dbReference type="NCBI Taxonomy" id="1848197"/>
    <lineage>
        <taxon>Bacteria</taxon>
        <taxon>Thermotogati</taxon>
        <taxon>Deinococcota</taxon>
        <taxon>Deinococci</taxon>
        <taxon>Deinococcales</taxon>
        <taxon>Deinococcaceae</taxon>
        <taxon>Deinococcus</taxon>
    </lineage>
</organism>
<proteinExistence type="predicted"/>
<dbReference type="Pfam" id="PF07702">
    <property type="entry name" value="UTRA"/>
    <property type="match status" value="1"/>
</dbReference>
<dbReference type="Gene3D" id="1.10.10.10">
    <property type="entry name" value="Winged helix-like DNA-binding domain superfamily/Winged helix DNA-binding domain"/>
    <property type="match status" value="1"/>
</dbReference>
<dbReference type="Gene3D" id="3.40.1410.10">
    <property type="entry name" value="Chorismate lyase-like"/>
    <property type="match status" value="1"/>
</dbReference>
<name>A0A918C687_9DEIO</name>
<dbReference type="PROSITE" id="PS50949">
    <property type="entry name" value="HTH_GNTR"/>
    <property type="match status" value="1"/>
</dbReference>
<dbReference type="AlphaFoldDB" id="A0A918C687"/>
<evidence type="ECO:0000259" key="4">
    <source>
        <dbReference type="PROSITE" id="PS50949"/>
    </source>
</evidence>
<dbReference type="CDD" id="cd07377">
    <property type="entry name" value="WHTH_GntR"/>
    <property type="match status" value="1"/>
</dbReference>
<dbReference type="InterPro" id="IPR000524">
    <property type="entry name" value="Tscrpt_reg_HTH_GntR"/>
</dbReference>
<dbReference type="RefSeq" id="WP_189089812.1">
    <property type="nucleotide sequence ID" value="NZ_BMQL01000008.1"/>
</dbReference>
<dbReference type="PANTHER" id="PTHR44846">
    <property type="entry name" value="MANNOSYL-D-GLYCERATE TRANSPORT/METABOLISM SYSTEM REPRESSOR MNGR-RELATED"/>
    <property type="match status" value="1"/>
</dbReference>
<gene>
    <name evidence="5" type="ORF">GCM10008957_19560</name>
</gene>
<dbReference type="GO" id="GO:0003677">
    <property type="term" value="F:DNA binding"/>
    <property type="evidence" value="ECO:0007669"/>
    <property type="project" value="UniProtKB-KW"/>
</dbReference>
<evidence type="ECO:0000313" key="6">
    <source>
        <dbReference type="Proteomes" id="UP000603865"/>
    </source>
</evidence>
<dbReference type="PANTHER" id="PTHR44846:SF1">
    <property type="entry name" value="MANNOSYL-D-GLYCERATE TRANSPORT_METABOLISM SYSTEM REPRESSOR MNGR-RELATED"/>
    <property type="match status" value="1"/>
</dbReference>
<sequence length="249" mass="27543">MAVTTPNPTVALRQRVQEAAAAPLYVQIARTLKTAILEGELYPLGVLPPERELAHDLGVARTTVRRALRQLEEDGLLKRYKGSGTYLAAPIEQPLNTLTGFSQDMARYGMKAGVVWLDRKRNLPTSEESFALGLAPNSEVTRLKRLRTANDEPIALELAVLPATVLPDPFAVGHSLYDHLAGIGVYPDRALQRFKAGAATTTEAELLHIEVGSPVLYIQRLVFIDTTPIEFTKSTYRGDRYEFTVEMKN</sequence>
<dbReference type="InterPro" id="IPR050679">
    <property type="entry name" value="Bact_HTH_transcr_reg"/>
</dbReference>